<keyword evidence="2" id="KW-1185">Reference proteome</keyword>
<reference evidence="1" key="1">
    <citation type="submission" date="2021-06" db="EMBL/GenBank/DDBJ databases">
        <authorList>
            <person name="Kallberg Y."/>
            <person name="Tangrot J."/>
            <person name="Rosling A."/>
        </authorList>
    </citation>
    <scope>NUCLEOTIDE SEQUENCE</scope>
    <source>
        <strain evidence="1">28 12/20/2015</strain>
    </source>
</reference>
<evidence type="ECO:0000313" key="2">
    <source>
        <dbReference type="Proteomes" id="UP000789366"/>
    </source>
</evidence>
<sequence length="169" mass="18978">EFITNKTLNVVKAAAVMHSRESILASFAIDDVLLMTGKFWIIENVDEGGKKYPVLKVILSEVIYLTINPSNLPIFAILINMTAIAIELPHVESDNIILTVETKDYVNQDYVTQKLECYHLKSAQHLALTTSSVKVGSVLFISGELTLMLIRDNYIVHLHTINFAKFQKS</sequence>
<name>A0ACA9QJR1_9GLOM</name>
<dbReference type="Proteomes" id="UP000789366">
    <property type="component" value="Unassembled WGS sequence"/>
</dbReference>
<protein>
    <submittedName>
        <fullName evidence="1">4541_t:CDS:1</fullName>
    </submittedName>
</protein>
<evidence type="ECO:0000313" key="1">
    <source>
        <dbReference type="EMBL" id="CAG8751217.1"/>
    </source>
</evidence>
<feature type="non-terminal residue" evidence="1">
    <location>
        <position position="1"/>
    </location>
</feature>
<feature type="non-terminal residue" evidence="1">
    <location>
        <position position="169"/>
    </location>
</feature>
<organism evidence="1 2">
    <name type="scientific">Cetraspora pellucida</name>
    <dbReference type="NCBI Taxonomy" id="1433469"/>
    <lineage>
        <taxon>Eukaryota</taxon>
        <taxon>Fungi</taxon>
        <taxon>Fungi incertae sedis</taxon>
        <taxon>Mucoromycota</taxon>
        <taxon>Glomeromycotina</taxon>
        <taxon>Glomeromycetes</taxon>
        <taxon>Diversisporales</taxon>
        <taxon>Gigasporaceae</taxon>
        <taxon>Cetraspora</taxon>
    </lineage>
</organism>
<dbReference type="EMBL" id="CAJVPW010042919">
    <property type="protein sequence ID" value="CAG8751217.1"/>
    <property type="molecule type" value="Genomic_DNA"/>
</dbReference>
<proteinExistence type="predicted"/>
<accession>A0ACA9QJR1</accession>
<comment type="caution">
    <text evidence="1">The sequence shown here is derived from an EMBL/GenBank/DDBJ whole genome shotgun (WGS) entry which is preliminary data.</text>
</comment>
<gene>
    <name evidence="1" type="ORF">SPELUC_LOCUS14494</name>
</gene>